<dbReference type="Proteomes" id="UP000033428">
    <property type="component" value="Unassembled WGS sequence"/>
</dbReference>
<organism evidence="1 2">
    <name type="scientific">Candidatus Omnitrophus magneticus</name>
    <dbReference type="NCBI Taxonomy" id="1609969"/>
    <lineage>
        <taxon>Bacteria</taxon>
        <taxon>Pseudomonadati</taxon>
        <taxon>Candidatus Omnitrophota</taxon>
        <taxon>Candidatus Omnitrophus</taxon>
    </lineage>
</organism>
<protein>
    <submittedName>
        <fullName evidence="1">Uncharacterized protein</fullName>
    </submittedName>
</protein>
<comment type="caution">
    <text evidence="1">The sequence shown here is derived from an EMBL/GenBank/DDBJ whole genome shotgun (WGS) entry which is preliminary data.</text>
</comment>
<dbReference type="AlphaFoldDB" id="A0A0F0CLS2"/>
<reference evidence="1 2" key="1">
    <citation type="submission" date="2015-02" db="EMBL/GenBank/DDBJ databases">
        <title>Single-cell genomics of uncultivated deep-branching MTB reveals a conserved set of magnetosome genes.</title>
        <authorList>
            <person name="Kolinko S."/>
            <person name="Richter M."/>
            <person name="Glockner F.O."/>
            <person name="Brachmann A."/>
            <person name="Schuler D."/>
        </authorList>
    </citation>
    <scope>NUCLEOTIDE SEQUENCE [LARGE SCALE GENOMIC DNA]</scope>
    <source>
        <strain evidence="1">SKK-01</strain>
    </source>
</reference>
<evidence type="ECO:0000313" key="1">
    <source>
        <dbReference type="EMBL" id="KJJ84177.1"/>
    </source>
</evidence>
<sequence length="45" mass="5410">MMDIWILYFQMVELMKIPIYIGEKVLGRILLKQNFLRKGLEVVLL</sequence>
<keyword evidence="2" id="KW-1185">Reference proteome</keyword>
<gene>
    <name evidence="1" type="ORF">OMAG_001955</name>
</gene>
<evidence type="ECO:0000313" key="2">
    <source>
        <dbReference type="Proteomes" id="UP000033428"/>
    </source>
</evidence>
<name>A0A0F0CLS2_9BACT</name>
<accession>A0A0F0CLS2</accession>
<dbReference type="EMBL" id="JYNY01000395">
    <property type="protein sequence ID" value="KJJ84177.1"/>
    <property type="molecule type" value="Genomic_DNA"/>
</dbReference>
<proteinExistence type="predicted"/>